<name>A0A4Y9SQM1_9BURK</name>
<dbReference type="InterPro" id="IPR050678">
    <property type="entry name" value="DNA_Partitioning_ATPase"/>
</dbReference>
<dbReference type="Pfam" id="PF01656">
    <property type="entry name" value="CbiA"/>
    <property type="match status" value="1"/>
</dbReference>
<dbReference type="InterPro" id="IPR002586">
    <property type="entry name" value="CobQ/CobB/MinD/ParA_Nub-bd_dom"/>
</dbReference>
<feature type="domain" description="CobQ/CobB/MinD/ParA nucleotide binding" evidence="2">
    <location>
        <begin position="49"/>
        <end position="190"/>
    </location>
</feature>
<gene>
    <name evidence="3" type="ORF">E4L98_04945</name>
</gene>
<dbReference type="Gene3D" id="3.40.50.300">
    <property type="entry name" value="P-loop containing nucleotide triphosphate hydrolases"/>
    <property type="match status" value="1"/>
</dbReference>
<comment type="caution">
    <text evidence="3">The sequence shown here is derived from an EMBL/GenBank/DDBJ whole genome shotgun (WGS) entry which is preliminary data.</text>
</comment>
<evidence type="ECO:0000313" key="4">
    <source>
        <dbReference type="Proteomes" id="UP000297729"/>
    </source>
</evidence>
<dbReference type="AlphaFoldDB" id="A0A4Y9SQM1"/>
<accession>A0A4Y9SQM1</accession>
<evidence type="ECO:0000313" key="3">
    <source>
        <dbReference type="EMBL" id="TFW28838.1"/>
    </source>
</evidence>
<dbReference type="PANTHER" id="PTHR13696:SF96">
    <property type="entry name" value="COBQ_COBB_MIND_PARA NUCLEOTIDE BINDING DOMAIN-CONTAINING PROTEIN"/>
    <property type="match status" value="1"/>
</dbReference>
<dbReference type="SUPFAM" id="SSF52540">
    <property type="entry name" value="P-loop containing nucleoside triphosphate hydrolases"/>
    <property type="match status" value="1"/>
</dbReference>
<keyword evidence="4" id="KW-1185">Reference proteome</keyword>
<dbReference type="Proteomes" id="UP000297729">
    <property type="component" value="Unassembled WGS sequence"/>
</dbReference>
<protein>
    <submittedName>
        <fullName evidence="3">Cobyrinic acid ac-diamide synthase</fullName>
    </submittedName>
</protein>
<sequence length="238" mass="25165">MRPRRAGQGLAVPVAWPGQPGDGGGDAFPAGGGIRPHDAAGAAEPVVIIAVANQSGSAGRAIVANNLALLRARAGRRVMLVDTDPKAPSRGWCSEMAAAGVQPRIAARVITGRELVPELELLRTRYNDIVIDTEGRDTTESRAALIAARLVVVPVTPRQVDLASQYKLIARLNSARMFNPGLRVLFVLVGGPAEPTDEERAAVRAYVARVMSATLASTVIHGQAPADMDALYREVFNH</sequence>
<proteinExistence type="predicted"/>
<dbReference type="EMBL" id="SPVG01000045">
    <property type="protein sequence ID" value="TFW28838.1"/>
    <property type="molecule type" value="Genomic_DNA"/>
</dbReference>
<dbReference type="PANTHER" id="PTHR13696">
    <property type="entry name" value="P-LOOP CONTAINING NUCLEOSIDE TRIPHOSPHATE HYDROLASE"/>
    <property type="match status" value="1"/>
</dbReference>
<evidence type="ECO:0000256" key="1">
    <source>
        <dbReference type="SAM" id="MobiDB-lite"/>
    </source>
</evidence>
<dbReference type="InterPro" id="IPR027417">
    <property type="entry name" value="P-loop_NTPase"/>
</dbReference>
<organism evidence="3 4">
    <name type="scientific">Duganella callida</name>
    <dbReference type="NCBI Taxonomy" id="2561932"/>
    <lineage>
        <taxon>Bacteria</taxon>
        <taxon>Pseudomonadati</taxon>
        <taxon>Pseudomonadota</taxon>
        <taxon>Betaproteobacteria</taxon>
        <taxon>Burkholderiales</taxon>
        <taxon>Oxalobacteraceae</taxon>
        <taxon>Telluria group</taxon>
        <taxon>Duganella</taxon>
    </lineage>
</organism>
<evidence type="ECO:0000259" key="2">
    <source>
        <dbReference type="Pfam" id="PF01656"/>
    </source>
</evidence>
<dbReference type="CDD" id="cd02042">
    <property type="entry name" value="ParAB_family"/>
    <property type="match status" value="1"/>
</dbReference>
<feature type="region of interest" description="Disordered" evidence="1">
    <location>
        <begin position="1"/>
        <end position="24"/>
    </location>
</feature>
<dbReference type="OrthoDB" id="69313at2"/>
<reference evidence="3 4" key="1">
    <citation type="submission" date="2019-03" db="EMBL/GenBank/DDBJ databases">
        <title>Draft Genome Sequence of Duganella callidus sp. nov., a Novel Duganella Species Isolated from Cultivated Soil.</title>
        <authorList>
            <person name="Raths R."/>
            <person name="Peta V."/>
            <person name="Bucking H."/>
        </authorList>
    </citation>
    <scope>NUCLEOTIDE SEQUENCE [LARGE SCALE GENOMIC DNA]</scope>
    <source>
        <strain evidence="3 4">DN04</strain>
    </source>
</reference>